<gene>
    <name evidence="2" type="ORF">SAMN02787118_101197</name>
</gene>
<feature type="region of interest" description="Disordered" evidence="1">
    <location>
        <begin position="1"/>
        <end position="243"/>
    </location>
</feature>
<organism evidence="2 3">
    <name type="scientific">Streptomyces mirabilis</name>
    <dbReference type="NCBI Taxonomy" id="68239"/>
    <lineage>
        <taxon>Bacteria</taxon>
        <taxon>Bacillati</taxon>
        <taxon>Actinomycetota</taxon>
        <taxon>Actinomycetes</taxon>
        <taxon>Kitasatosporales</taxon>
        <taxon>Streptomycetaceae</taxon>
        <taxon>Streptomyces</taxon>
    </lineage>
</organism>
<feature type="compositionally biased region" description="Basic and acidic residues" evidence="1">
    <location>
        <begin position="54"/>
        <end position="64"/>
    </location>
</feature>
<feature type="compositionally biased region" description="Polar residues" evidence="1">
    <location>
        <begin position="90"/>
        <end position="104"/>
    </location>
</feature>
<evidence type="ECO:0000313" key="2">
    <source>
        <dbReference type="EMBL" id="SFE28186.1"/>
    </source>
</evidence>
<proteinExistence type="predicted"/>
<evidence type="ECO:0000313" key="3">
    <source>
        <dbReference type="Proteomes" id="UP000181942"/>
    </source>
</evidence>
<dbReference type="EMBL" id="FONR01000001">
    <property type="protein sequence ID" value="SFE28186.1"/>
    <property type="molecule type" value="Genomic_DNA"/>
</dbReference>
<protein>
    <submittedName>
        <fullName evidence="2">Uncharacterized protein</fullName>
    </submittedName>
</protein>
<feature type="compositionally biased region" description="Basic residues" evidence="1">
    <location>
        <begin position="111"/>
        <end position="128"/>
    </location>
</feature>
<name>A0A1I1Z8U3_9ACTN</name>
<accession>A0A1I1Z8U3</accession>
<reference evidence="2 3" key="1">
    <citation type="submission" date="2016-10" db="EMBL/GenBank/DDBJ databases">
        <authorList>
            <person name="de Groot N.N."/>
        </authorList>
    </citation>
    <scope>NUCLEOTIDE SEQUENCE [LARGE SCALE GENOMIC DNA]</scope>
    <source>
        <strain evidence="2 3">OK461</strain>
    </source>
</reference>
<evidence type="ECO:0000256" key="1">
    <source>
        <dbReference type="SAM" id="MobiDB-lite"/>
    </source>
</evidence>
<dbReference type="Proteomes" id="UP000181942">
    <property type="component" value="Unassembled WGS sequence"/>
</dbReference>
<sequence length="243" mass="26120">MRQCLGHLPHPPRPTAPRLRPATSQFPHTARAASPLPVLARPAIGERGAVGSDGHAEPGGDLRPLKAMPYESVGPALPGETTPRRRESPPDSQGSQSVGRSPNHATGHGPAARRRTRADRHRGGRGPAHRVANGSYAFLGMESQRRVPPPPRTSRTGCARPSPSPDHISSKRLCRRCSERVPTFGDGLRRQGQLGRRSREGDPRPSCRRGSAHLLSLPPVVSMRTARPASSRAAGMRNGEQET</sequence>
<dbReference type="AlphaFoldDB" id="A0A1I1Z8U3"/>